<proteinExistence type="predicted"/>
<gene>
    <name evidence="1" type="ORF">CMUS01_11449</name>
</gene>
<dbReference type="EMBL" id="WIGM01000583">
    <property type="protein sequence ID" value="KAF6821091.1"/>
    <property type="molecule type" value="Genomic_DNA"/>
</dbReference>
<dbReference type="AlphaFoldDB" id="A0A8H6JYD3"/>
<organism evidence="1 2">
    <name type="scientific">Colletotrichum musicola</name>
    <dbReference type="NCBI Taxonomy" id="2175873"/>
    <lineage>
        <taxon>Eukaryota</taxon>
        <taxon>Fungi</taxon>
        <taxon>Dikarya</taxon>
        <taxon>Ascomycota</taxon>
        <taxon>Pezizomycotina</taxon>
        <taxon>Sordariomycetes</taxon>
        <taxon>Hypocreomycetidae</taxon>
        <taxon>Glomerellales</taxon>
        <taxon>Glomerellaceae</taxon>
        <taxon>Colletotrichum</taxon>
        <taxon>Colletotrichum orchidearum species complex</taxon>
    </lineage>
</organism>
<keyword evidence="2" id="KW-1185">Reference proteome</keyword>
<name>A0A8H6JYD3_9PEZI</name>
<dbReference type="Proteomes" id="UP000639643">
    <property type="component" value="Unassembled WGS sequence"/>
</dbReference>
<evidence type="ECO:0000313" key="2">
    <source>
        <dbReference type="Proteomes" id="UP000639643"/>
    </source>
</evidence>
<protein>
    <submittedName>
        <fullName evidence="1">Fungal specific transcription factor</fullName>
    </submittedName>
</protein>
<evidence type="ECO:0000313" key="1">
    <source>
        <dbReference type="EMBL" id="KAF6821091.1"/>
    </source>
</evidence>
<sequence>SQQPSEALLDHGLDGSGSLRLAYITAKITVFKALLRPKNNEAPIEARNALRTGAMAVARETYDFLAKLGPHHLEAFWHSLLLFALSPSPADAEDSLTLLTQWRSLLRIKSRSCDLLNLSLLRLDAMFVAGLGKLIELSPAAAEAASGRGL</sequence>
<reference evidence="1" key="1">
    <citation type="journal article" date="2020" name="Phytopathology">
        <title>Genome Sequence Resources of Colletotrichum truncatum, C. plurivorum, C. musicola, and C. sojae: Four Species Pathogenic to Soybean (Glycine max).</title>
        <authorList>
            <person name="Rogerio F."/>
            <person name="Boufleur T.R."/>
            <person name="Ciampi-Guillardi M."/>
            <person name="Sukno S.A."/>
            <person name="Thon M.R."/>
            <person name="Massola Junior N.S."/>
            <person name="Baroncelli R."/>
        </authorList>
    </citation>
    <scope>NUCLEOTIDE SEQUENCE</scope>
    <source>
        <strain evidence="1">LFN0074</strain>
    </source>
</reference>
<accession>A0A8H6JYD3</accession>
<feature type="non-terminal residue" evidence="1">
    <location>
        <position position="1"/>
    </location>
</feature>
<comment type="caution">
    <text evidence="1">The sequence shown here is derived from an EMBL/GenBank/DDBJ whole genome shotgun (WGS) entry which is preliminary data.</text>
</comment>